<reference evidence="1" key="1">
    <citation type="submission" date="2018-05" db="EMBL/GenBank/DDBJ databases">
        <authorList>
            <person name="Lanie J.A."/>
            <person name="Ng W.-L."/>
            <person name="Kazmierczak K.M."/>
            <person name="Andrzejewski T.M."/>
            <person name="Davidsen T.M."/>
            <person name="Wayne K.J."/>
            <person name="Tettelin H."/>
            <person name="Glass J.I."/>
            <person name="Rusch D."/>
            <person name="Podicherti R."/>
            <person name="Tsui H.-C.T."/>
            <person name="Winkler M.E."/>
        </authorList>
    </citation>
    <scope>NUCLEOTIDE SEQUENCE</scope>
</reference>
<sequence length="301" mass="34231">MPKHFLSKSKYLRGLQCHKSLWLLKEDKIKPKAPSESSQVIFDEGTRVGEEAQKLFPGGKLIEYKGSTFDEKIAKTKEWLASGESTIYEATFEFDDILVMVDILTKGRNGWEFYEVKSAAKVYKNKSTKVKDVYINDVAIQYYVLKGSGLDISSAFLVHINNQYARQGPLEVDKLFSFADLTETAIEAQNEVVDELGTIREVLNEGEPEIEIGVHCDKPYECDFKAHCWPDEILNGYTVFNISGLHDSKKFELYESGVTKVEDVPETFPLSDNQRLQVETELSGNEIIDQEQIKNFLNDLS</sequence>
<dbReference type="Gene3D" id="3.90.320.10">
    <property type="match status" value="1"/>
</dbReference>
<dbReference type="AlphaFoldDB" id="A0A382MHM9"/>
<gene>
    <name evidence="1" type="ORF">METZ01_LOCUS301110</name>
</gene>
<dbReference type="EMBL" id="UINC01093660">
    <property type="protein sequence ID" value="SVC48256.1"/>
    <property type="molecule type" value="Genomic_DNA"/>
</dbReference>
<organism evidence="1">
    <name type="scientific">marine metagenome</name>
    <dbReference type="NCBI Taxonomy" id="408172"/>
    <lineage>
        <taxon>unclassified sequences</taxon>
        <taxon>metagenomes</taxon>
        <taxon>ecological metagenomes</taxon>
    </lineage>
</organism>
<feature type="non-terminal residue" evidence="1">
    <location>
        <position position="301"/>
    </location>
</feature>
<evidence type="ECO:0000313" key="1">
    <source>
        <dbReference type="EMBL" id="SVC48256.1"/>
    </source>
</evidence>
<dbReference type="InterPro" id="IPR011604">
    <property type="entry name" value="PDDEXK-like_dom_sf"/>
</dbReference>
<protein>
    <recommendedName>
        <fullName evidence="2">DUF2779 domain-containing protein</fullName>
    </recommendedName>
</protein>
<accession>A0A382MHM9</accession>
<name>A0A382MHM9_9ZZZZ</name>
<proteinExistence type="predicted"/>
<evidence type="ECO:0008006" key="2">
    <source>
        <dbReference type="Google" id="ProtNLM"/>
    </source>
</evidence>